<reference evidence="2" key="1">
    <citation type="journal article" date="2020" name="Stud. Mycol.">
        <title>101 Dothideomycetes genomes: a test case for predicting lifestyles and emergence of pathogens.</title>
        <authorList>
            <person name="Haridas S."/>
            <person name="Albert R."/>
            <person name="Binder M."/>
            <person name="Bloem J."/>
            <person name="Labutti K."/>
            <person name="Salamov A."/>
            <person name="Andreopoulos B."/>
            <person name="Baker S."/>
            <person name="Barry K."/>
            <person name="Bills G."/>
            <person name="Bluhm B."/>
            <person name="Cannon C."/>
            <person name="Castanera R."/>
            <person name="Culley D."/>
            <person name="Daum C."/>
            <person name="Ezra D."/>
            <person name="Gonzalez J."/>
            <person name="Henrissat B."/>
            <person name="Kuo A."/>
            <person name="Liang C."/>
            <person name="Lipzen A."/>
            <person name="Lutzoni F."/>
            <person name="Magnuson J."/>
            <person name="Mondo S."/>
            <person name="Nolan M."/>
            <person name="Ohm R."/>
            <person name="Pangilinan J."/>
            <person name="Park H.-J."/>
            <person name="Ramirez L."/>
            <person name="Alfaro M."/>
            <person name="Sun H."/>
            <person name="Tritt A."/>
            <person name="Yoshinaga Y."/>
            <person name="Zwiers L.-H."/>
            <person name="Turgeon B."/>
            <person name="Goodwin S."/>
            <person name="Spatafora J."/>
            <person name="Crous P."/>
            <person name="Grigoriev I."/>
        </authorList>
    </citation>
    <scope>NUCLEOTIDE SEQUENCE</scope>
    <source>
        <strain evidence="2">CBS 116005</strain>
    </source>
</reference>
<protein>
    <submittedName>
        <fullName evidence="2">Uncharacterized protein</fullName>
    </submittedName>
</protein>
<proteinExistence type="predicted"/>
<dbReference type="AlphaFoldDB" id="A0A6G1L7I9"/>
<feature type="region of interest" description="Disordered" evidence="1">
    <location>
        <begin position="1"/>
        <end position="146"/>
    </location>
</feature>
<feature type="region of interest" description="Disordered" evidence="1">
    <location>
        <begin position="350"/>
        <end position="394"/>
    </location>
</feature>
<feature type="compositionally biased region" description="Low complexity" evidence="1">
    <location>
        <begin position="383"/>
        <end position="393"/>
    </location>
</feature>
<feature type="compositionally biased region" description="Basic and acidic residues" evidence="1">
    <location>
        <begin position="89"/>
        <end position="107"/>
    </location>
</feature>
<evidence type="ECO:0000313" key="3">
    <source>
        <dbReference type="Proteomes" id="UP000799436"/>
    </source>
</evidence>
<sequence>MADTNDTQSKSTTSKAQAKSATKKTHAKSATIKNQASSASNDTQTSSAPNDTQASSAPNDAQATPGTNTTQATPRRSQRNRVATIPFEYQHKNDRQSAKRVSEELIHSDPPSPTLDRKIKKPVSKRNTNRAATPAVTSTGSNLASGFAVNDDHAALVDTSISKAADTKKVKPSALEAAAAGNTDDDTHFQVTKKRKSSVFMAEDTDDDDPTKTVGFFKKRKALPGNPEDGVTHVQEPGKADDTDDDDPAKTVRFFRTRKALPRNPQAGITSDHKPGKKPKALNSEPADDDIFPSTSGKKRTFDEADIAAANDLLALSANNIAHLQSTRKKPNSTHETPVEAAEGVATLAAAAPAAKASRKSTRKPKAVTTTNNDNADDDADDNNNTNNNTSNDAVEEGVKACEGHPTGKGTTSVKPANAVLDEPWSCANRDCSTGMTYLLRDEIPGNQNKGYGRKTISDYLGRNKKETKSIDPEVWHTYCRKCYQRLTYQAEKGGADGRFRWHIRNLRIQFARLRLWRPEATFTIKLVKSMIDRSNEYQSILRANKDDADAAWAEYTSKGHKGHDARTANSKSKLRKLKDEEAFPVEDVDDFIAKICGSGKDYSGVEAALCAIEDLYFVDQTITQMPPVEFLISKQGEDELEVDAEANYAAWLDELEQETQAAKILMEAAMTPVVMSTEGPAVPLPLWQPPKPVVKKADGAVTAEDAVTDE</sequence>
<name>A0A6G1L7I9_9PEZI</name>
<dbReference type="Proteomes" id="UP000799436">
    <property type="component" value="Unassembled WGS sequence"/>
</dbReference>
<feature type="compositionally biased region" description="Polar residues" evidence="1">
    <location>
        <begin position="129"/>
        <end position="144"/>
    </location>
</feature>
<feature type="region of interest" description="Disordered" evidence="1">
    <location>
        <begin position="218"/>
        <end position="298"/>
    </location>
</feature>
<dbReference type="EMBL" id="ML995843">
    <property type="protein sequence ID" value="KAF2768562.1"/>
    <property type="molecule type" value="Genomic_DNA"/>
</dbReference>
<feature type="compositionally biased region" description="Polar residues" evidence="1">
    <location>
        <begin position="32"/>
        <end position="75"/>
    </location>
</feature>
<evidence type="ECO:0000256" key="1">
    <source>
        <dbReference type="SAM" id="MobiDB-lite"/>
    </source>
</evidence>
<evidence type="ECO:0000313" key="2">
    <source>
        <dbReference type="EMBL" id="KAF2768562.1"/>
    </source>
</evidence>
<feature type="compositionally biased region" description="Basic residues" evidence="1">
    <location>
        <begin position="118"/>
        <end position="128"/>
    </location>
</feature>
<gene>
    <name evidence="2" type="ORF">EJ03DRAFT_375246</name>
</gene>
<feature type="compositionally biased region" description="Basic residues" evidence="1">
    <location>
        <begin position="357"/>
        <end position="366"/>
    </location>
</feature>
<keyword evidence="3" id="KW-1185">Reference proteome</keyword>
<feature type="compositionally biased region" description="Low complexity" evidence="1">
    <location>
        <begin position="7"/>
        <end position="20"/>
    </location>
</feature>
<organism evidence="2 3">
    <name type="scientific">Teratosphaeria nubilosa</name>
    <dbReference type="NCBI Taxonomy" id="161662"/>
    <lineage>
        <taxon>Eukaryota</taxon>
        <taxon>Fungi</taxon>
        <taxon>Dikarya</taxon>
        <taxon>Ascomycota</taxon>
        <taxon>Pezizomycotina</taxon>
        <taxon>Dothideomycetes</taxon>
        <taxon>Dothideomycetidae</taxon>
        <taxon>Mycosphaerellales</taxon>
        <taxon>Teratosphaeriaceae</taxon>
        <taxon>Teratosphaeria</taxon>
    </lineage>
</organism>
<dbReference type="OrthoDB" id="4161595at2759"/>
<accession>A0A6G1L7I9</accession>